<dbReference type="PANTHER" id="PTHR21250">
    <property type="entry name" value="PRE-RRNA-PROCESSING PROTEIN TSR2 HOMOLOG"/>
    <property type="match status" value="1"/>
</dbReference>
<dbReference type="Pfam" id="PF10273">
    <property type="entry name" value="WGG"/>
    <property type="match status" value="1"/>
</dbReference>
<dbReference type="OrthoDB" id="263560at2759"/>
<feature type="region of interest" description="Disordered" evidence="3">
    <location>
        <begin position="125"/>
        <end position="182"/>
    </location>
</feature>
<accession>A0A3L6RJG4</accession>
<evidence type="ECO:0000313" key="4">
    <source>
        <dbReference type="EMBL" id="RLN04536.1"/>
    </source>
</evidence>
<keyword evidence="5" id="KW-1185">Reference proteome</keyword>
<protein>
    <submittedName>
        <fullName evidence="4">Pre-rRNA-processing protein TSR2-like</fullName>
    </submittedName>
</protein>
<dbReference type="Proteomes" id="UP000275267">
    <property type="component" value="Unassembled WGS sequence"/>
</dbReference>
<evidence type="ECO:0000256" key="3">
    <source>
        <dbReference type="SAM" id="MobiDB-lite"/>
    </source>
</evidence>
<name>A0A3L6RJG4_PANMI</name>
<feature type="compositionally biased region" description="Acidic residues" evidence="3">
    <location>
        <begin position="135"/>
        <end position="156"/>
    </location>
</feature>
<dbReference type="EMBL" id="PQIB02000008">
    <property type="protein sequence ID" value="RLN04536.1"/>
    <property type="molecule type" value="Genomic_DNA"/>
</dbReference>
<gene>
    <name evidence="4" type="ORF">C2845_PM13G17170</name>
</gene>
<proteinExistence type="inferred from homology"/>
<evidence type="ECO:0000313" key="5">
    <source>
        <dbReference type="Proteomes" id="UP000275267"/>
    </source>
</evidence>
<reference evidence="5" key="1">
    <citation type="journal article" date="2019" name="Nat. Commun.">
        <title>The genome of broomcorn millet.</title>
        <authorList>
            <person name="Zou C."/>
            <person name="Miki D."/>
            <person name="Li D."/>
            <person name="Tang Q."/>
            <person name="Xiao L."/>
            <person name="Rajput S."/>
            <person name="Deng P."/>
            <person name="Jia W."/>
            <person name="Huang R."/>
            <person name="Zhang M."/>
            <person name="Sun Y."/>
            <person name="Hu J."/>
            <person name="Fu X."/>
            <person name="Schnable P.S."/>
            <person name="Li F."/>
            <person name="Zhang H."/>
            <person name="Feng B."/>
            <person name="Zhu X."/>
            <person name="Liu R."/>
            <person name="Schnable J.C."/>
            <person name="Zhu J.-K."/>
            <person name="Zhang H."/>
        </authorList>
    </citation>
    <scope>NUCLEOTIDE SEQUENCE [LARGE SCALE GENOMIC DNA]</scope>
</reference>
<comment type="caution">
    <text evidence="4">The sequence shown here is derived from an EMBL/GenBank/DDBJ whole genome shotgun (WGS) entry which is preliminary data.</text>
</comment>
<evidence type="ECO:0000256" key="1">
    <source>
        <dbReference type="ARBA" id="ARBA00006524"/>
    </source>
</evidence>
<dbReference type="GO" id="GO:0006364">
    <property type="term" value="P:rRNA processing"/>
    <property type="evidence" value="ECO:0007669"/>
    <property type="project" value="UniProtKB-KW"/>
</dbReference>
<dbReference type="AlphaFoldDB" id="A0A3L6RJG4"/>
<dbReference type="InterPro" id="IPR019398">
    <property type="entry name" value="Pre-rRNA_process_TSR2"/>
</dbReference>
<evidence type="ECO:0000256" key="2">
    <source>
        <dbReference type="ARBA" id="ARBA00022552"/>
    </source>
</evidence>
<dbReference type="STRING" id="4540.A0A3L6RJG4"/>
<sequence length="270" mass="28916">MAASNGGPISAEAAAALGEGIRLVFGRWTALQMAVENQWGGRDSRAKADQFGESIHSWFCRSRGPHYFEDLVDMMYDTISDSFNADFEDNSVEEVAEQLLIIHEECLQSNYSSIEKLRSSHVQGNAVSQSRQIAADDDDSDSSYDDDGASMMEDEAAAAPEEMAVDRPRPSRPAPDADGWTVVPPRHGGRDCSSCSCSGSSFVLRAVRASTAMIATAACAAAARAVVMAANGTAIVLKAAECAWEVATNTTITSAQTLFDDVRYVVKGRL</sequence>
<organism evidence="4 5">
    <name type="scientific">Panicum miliaceum</name>
    <name type="common">Proso millet</name>
    <name type="synonym">Broomcorn millet</name>
    <dbReference type="NCBI Taxonomy" id="4540"/>
    <lineage>
        <taxon>Eukaryota</taxon>
        <taxon>Viridiplantae</taxon>
        <taxon>Streptophyta</taxon>
        <taxon>Embryophyta</taxon>
        <taxon>Tracheophyta</taxon>
        <taxon>Spermatophyta</taxon>
        <taxon>Magnoliopsida</taxon>
        <taxon>Liliopsida</taxon>
        <taxon>Poales</taxon>
        <taxon>Poaceae</taxon>
        <taxon>PACMAD clade</taxon>
        <taxon>Panicoideae</taxon>
        <taxon>Panicodae</taxon>
        <taxon>Paniceae</taxon>
        <taxon>Panicinae</taxon>
        <taxon>Panicum</taxon>
        <taxon>Panicum sect. Panicum</taxon>
    </lineage>
</organism>
<comment type="similarity">
    <text evidence="1">Belongs to the TSR2 family.</text>
</comment>
<keyword evidence="2" id="KW-0698">rRNA processing</keyword>